<reference evidence="1 2" key="1">
    <citation type="submission" date="2018-08" db="EMBL/GenBank/DDBJ databases">
        <title>A genome reference for cultivated species of the human gut microbiota.</title>
        <authorList>
            <person name="Zou Y."/>
            <person name="Xue W."/>
            <person name="Luo G."/>
        </authorList>
    </citation>
    <scope>NUCLEOTIDE SEQUENCE [LARGE SCALE GENOMIC DNA]</scope>
    <source>
        <strain evidence="1 2">OM08-13BH</strain>
    </source>
</reference>
<dbReference type="EMBL" id="QSTG01000018">
    <property type="protein sequence ID" value="RGM43515.1"/>
    <property type="molecule type" value="Genomic_DNA"/>
</dbReference>
<proteinExistence type="predicted"/>
<evidence type="ECO:0000313" key="2">
    <source>
        <dbReference type="Proteomes" id="UP000261003"/>
    </source>
</evidence>
<organism evidence="1 2">
    <name type="scientific">Phocaeicola vulgatus</name>
    <name type="common">Bacteroides vulgatus</name>
    <dbReference type="NCBI Taxonomy" id="821"/>
    <lineage>
        <taxon>Bacteria</taxon>
        <taxon>Pseudomonadati</taxon>
        <taxon>Bacteroidota</taxon>
        <taxon>Bacteroidia</taxon>
        <taxon>Bacteroidales</taxon>
        <taxon>Bacteroidaceae</taxon>
        <taxon>Phocaeicola</taxon>
    </lineage>
</organism>
<gene>
    <name evidence="1" type="ORF">DXC16_11505</name>
</gene>
<comment type="caution">
    <text evidence="1">The sequence shown here is derived from an EMBL/GenBank/DDBJ whole genome shotgun (WGS) entry which is preliminary data.</text>
</comment>
<dbReference type="AlphaFoldDB" id="A0A3E4WMQ4"/>
<protein>
    <recommendedName>
        <fullName evidence="3">Lipoprotein</fullName>
    </recommendedName>
</protein>
<evidence type="ECO:0000313" key="1">
    <source>
        <dbReference type="EMBL" id="RGM43515.1"/>
    </source>
</evidence>
<sequence length="147" mass="16996">MRNHICLITLYAFTYILYSCSMEQEYNSFNIIYCKEVSSGLQYNNSCGTIEYKGEKYTIKKSVYYVKNKLHNVDVYRSDGIISYTKSEVESDKKLANYLGIPLVRIVVISKDKLLDNNTLFSYEAKGDSIFVNQAKNLVIYVNSIQK</sequence>
<dbReference type="Proteomes" id="UP000261003">
    <property type="component" value="Unassembled WGS sequence"/>
</dbReference>
<dbReference type="PROSITE" id="PS51257">
    <property type="entry name" value="PROKAR_LIPOPROTEIN"/>
    <property type="match status" value="1"/>
</dbReference>
<accession>A0A3E4WMQ4</accession>
<evidence type="ECO:0008006" key="3">
    <source>
        <dbReference type="Google" id="ProtNLM"/>
    </source>
</evidence>
<name>A0A3E4WMQ4_PHOVU</name>